<dbReference type="InterPro" id="IPR039329">
    <property type="entry name" value="SIAE"/>
</dbReference>
<evidence type="ECO:0000259" key="2">
    <source>
        <dbReference type="Pfam" id="PF03629"/>
    </source>
</evidence>
<dbReference type="GO" id="GO:0005975">
    <property type="term" value="P:carbohydrate metabolic process"/>
    <property type="evidence" value="ECO:0007669"/>
    <property type="project" value="TreeGrafter"/>
</dbReference>
<dbReference type="InterPro" id="IPR036514">
    <property type="entry name" value="SGNH_hydro_sf"/>
</dbReference>
<feature type="non-terminal residue" evidence="3">
    <location>
        <position position="1"/>
    </location>
</feature>
<dbReference type="PANTHER" id="PTHR22901">
    <property type="entry name" value="SIALATE O-ACETYLESTERASE"/>
    <property type="match status" value="1"/>
</dbReference>
<dbReference type="Gene3D" id="3.40.50.1110">
    <property type="entry name" value="SGNH hydrolase"/>
    <property type="match status" value="1"/>
</dbReference>
<dbReference type="SUPFAM" id="SSF52266">
    <property type="entry name" value="SGNH hydrolase"/>
    <property type="match status" value="1"/>
</dbReference>
<dbReference type="EMBL" id="CAJOBC010089580">
    <property type="protein sequence ID" value="CAF4381947.1"/>
    <property type="molecule type" value="Genomic_DNA"/>
</dbReference>
<evidence type="ECO:0000313" key="4">
    <source>
        <dbReference type="EMBL" id="CAF4381947.1"/>
    </source>
</evidence>
<sequence length="310" mass="34032">MIHEALGRRPLGLIATSWGGTPIEVWTPPQVLIDCGITTPQSVNVEPYGPNFTPIKLSNSNLWNAMIYPFTRMVVTGAIWYQGESNAGYNQNKYVCTFSKMIQAWRATWNSRTQGITNPTFPFGFVQLSTNENTGTVVGGFPLIRWHQTFDYGYVPNDYLANVFMGVAMDLRDDPNNIHPRTKQDVGYRLSRAGLAVAYGQAIEYTGPIVDKVQVNSATIDITYKSVTGIELRSTVGFEICCEGASCTNDNVWVPSPASSTGALSIALTIPSSCTSKPVYGLRYLWRETPCPFKLAAIYSSTDANLPAAP</sequence>
<dbReference type="AlphaFoldDB" id="A0A815UYQ4"/>
<dbReference type="Pfam" id="PF03629">
    <property type="entry name" value="SASA"/>
    <property type="match status" value="1"/>
</dbReference>
<dbReference type="PANTHER" id="PTHR22901:SF0">
    <property type="entry name" value="SIALATE O-ACETYLESTERASE"/>
    <property type="match status" value="1"/>
</dbReference>
<protein>
    <recommendedName>
        <fullName evidence="2">Sialate O-acetylesterase domain-containing protein</fullName>
    </recommendedName>
</protein>
<dbReference type="EMBL" id="CAJNOQ010024021">
    <property type="protein sequence ID" value="CAF1522778.1"/>
    <property type="molecule type" value="Genomic_DNA"/>
</dbReference>
<dbReference type="InterPro" id="IPR005181">
    <property type="entry name" value="SASA"/>
</dbReference>
<organism evidence="3 5">
    <name type="scientific">Didymodactylos carnosus</name>
    <dbReference type="NCBI Taxonomy" id="1234261"/>
    <lineage>
        <taxon>Eukaryota</taxon>
        <taxon>Metazoa</taxon>
        <taxon>Spiralia</taxon>
        <taxon>Gnathifera</taxon>
        <taxon>Rotifera</taxon>
        <taxon>Eurotatoria</taxon>
        <taxon>Bdelloidea</taxon>
        <taxon>Philodinida</taxon>
        <taxon>Philodinidae</taxon>
        <taxon>Didymodactylos</taxon>
    </lineage>
</organism>
<comment type="caution">
    <text evidence="3">The sequence shown here is derived from an EMBL/GenBank/DDBJ whole genome shotgun (WGS) entry which is preliminary data.</text>
</comment>
<dbReference type="GO" id="GO:0001681">
    <property type="term" value="F:sialate O-acetylesterase activity"/>
    <property type="evidence" value="ECO:0007669"/>
    <property type="project" value="InterPro"/>
</dbReference>
<evidence type="ECO:0000256" key="1">
    <source>
        <dbReference type="ARBA" id="ARBA00022801"/>
    </source>
</evidence>
<accession>A0A815UYQ4</accession>
<keyword evidence="5" id="KW-1185">Reference proteome</keyword>
<feature type="domain" description="Sialate O-acetylesterase" evidence="2">
    <location>
        <begin position="8"/>
        <end position="184"/>
    </location>
</feature>
<proteinExistence type="predicted"/>
<keyword evidence="1" id="KW-0378">Hydrolase</keyword>
<name>A0A815UYQ4_9BILA</name>
<dbReference type="Proteomes" id="UP000663829">
    <property type="component" value="Unassembled WGS sequence"/>
</dbReference>
<gene>
    <name evidence="3" type="ORF">GPM918_LOCUS37627</name>
    <name evidence="4" type="ORF">SRO942_LOCUS38401</name>
</gene>
<dbReference type="OrthoDB" id="42638at2759"/>
<dbReference type="Proteomes" id="UP000681722">
    <property type="component" value="Unassembled WGS sequence"/>
</dbReference>
<evidence type="ECO:0000313" key="5">
    <source>
        <dbReference type="Proteomes" id="UP000663829"/>
    </source>
</evidence>
<reference evidence="3" key="1">
    <citation type="submission" date="2021-02" db="EMBL/GenBank/DDBJ databases">
        <authorList>
            <person name="Nowell W R."/>
        </authorList>
    </citation>
    <scope>NUCLEOTIDE SEQUENCE</scope>
</reference>
<evidence type="ECO:0000313" key="3">
    <source>
        <dbReference type="EMBL" id="CAF1522778.1"/>
    </source>
</evidence>